<accession>A0A1R1B6J7</accession>
<protein>
    <recommendedName>
        <fullName evidence="4">Thioredoxin domain-containing protein</fullName>
    </recommendedName>
</protein>
<name>A0A1R1B6J7_PAELA</name>
<reference evidence="2 3" key="1">
    <citation type="submission" date="2016-11" db="EMBL/GenBank/DDBJ databases">
        <title>Paenibacillus species isolates.</title>
        <authorList>
            <person name="Beno S.M."/>
        </authorList>
    </citation>
    <scope>NUCLEOTIDE SEQUENCE [LARGE SCALE GENOMIC DNA]</scope>
    <source>
        <strain evidence="2 3">FSL F4-0100</strain>
    </source>
</reference>
<dbReference type="Gene3D" id="3.40.30.10">
    <property type="entry name" value="Glutaredoxin"/>
    <property type="match status" value="1"/>
</dbReference>
<dbReference type="InterPro" id="IPR036249">
    <property type="entry name" value="Thioredoxin-like_sf"/>
</dbReference>
<proteinExistence type="predicted"/>
<comment type="caution">
    <text evidence="2">The sequence shown here is derived from an EMBL/GenBank/DDBJ whole genome shotgun (WGS) entry which is preliminary data.</text>
</comment>
<evidence type="ECO:0000313" key="3">
    <source>
        <dbReference type="Proteomes" id="UP000187074"/>
    </source>
</evidence>
<organism evidence="2 3">
    <name type="scientific">Paenibacillus lautus</name>
    <name type="common">Bacillus lautus</name>
    <dbReference type="NCBI Taxonomy" id="1401"/>
    <lineage>
        <taxon>Bacteria</taxon>
        <taxon>Bacillati</taxon>
        <taxon>Bacillota</taxon>
        <taxon>Bacilli</taxon>
        <taxon>Bacillales</taxon>
        <taxon>Paenibacillaceae</taxon>
        <taxon>Paenibacillus</taxon>
    </lineage>
</organism>
<feature type="transmembrane region" description="Helical" evidence="1">
    <location>
        <begin position="6"/>
        <end position="25"/>
    </location>
</feature>
<dbReference type="SUPFAM" id="SSF52833">
    <property type="entry name" value="Thioredoxin-like"/>
    <property type="match status" value="1"/>
</dbReference>
<dbReference type="STRING" id="1401.BK123_08840"/>
<evidence type="ECO:0008006" key="4">
    <source>
        <dbReference type="Google" id="ProtNLM"/>
    </source>
</evidence>
<keyword evidence="1" id="KW-1133">Transmembrane helix</keyword>
<evidence type="ECO:0000256" key="1">
    <source>
        <dbReference type="SAM" id="Phobius"/>
    </source>
</evidence>
<dbReference type="EMBL" id="MRTF01000002">
    <property type="protein sequence ID" value="OME95174.1"/>
    <property type="molecule type" value="Genomic_DNA"/>
</dbReference>
<dbReference type="OrthoDB" id="2658297at2"/>
<dbReference type="AlphaFoldDB" id="A0A1R1B6J7"/>
<evidence type="ECO:0000313" key="2">
    <source>
        <dbReference type="EMBL" id="OME95174.1"/>
    </source>
</evidence>
<keyword evidence="1" id="KW-0472">Membrane</keyword>
<dbReference type="RefSeq" id="WP_076321989.1">
    <property type="nucleotide sequence ID" value="NZ_MRTF01000002.1"/>
</dbReference>
<gene>
    <name evidence="2" type="ORF">BK123_08840</name>
</gene>
<dbReference type="Proteomes" id="UP000187074">
    <property type="component" value="Unassembled WGS sequence"/>
</dbReference>
<sequence>MDLITTVLVIQYGLIFSLAFFVMKLHRHVRELKLRPQAAVSGDEEPTVPKEGLELGMQIPRTTYVSMNGDPLNLYDDKSKILLFTMNHCNACKETYGAIKTFMTSHPELPITLFLYAQDAEEAAEMASANGLTDLQVVWADRALIDSFKVNRFPLAFYLSEEQIVINKSVTNYLHHFEQMIKQLPQAKPSALNKSA</sequence>
<keyword evidence="1" id="KW-0812">Transmembrane</keyword>